<evidence type="ECO:0008006" key="4">
    <source>
        <dbReference type="Google" id="ProtNLM"/>
    </source>
</evidence>
<evidence type="ECO:0000313" key="2">
    <source>
        <dbReference type="EMBL" id="CAL2083592.1"/>
    </source>
</evidence>
<feature type="transmembrane region" description="Helical" evidence="1">
    <location>
        <begin position="168"/>
        <end position="187"/>
    </location>
</feature>
<proteinExistence type="predicted"/>
<feature type="transmembrane region" description="Helical" evidence="1">
    <location>
        <begin position="7"/>
        <end position="27"/>
    </location>
</feature>
<feature type="transmembrane region" description="Helical" evidence="1">
    <location>
        <begin position="112"/>
        <end position="131"/>
    </location>
</feature>
<feature type="transmembrane region" description="Helical" evidence="1">
    <location>
        <begin position="193"/>
        <end position="211"/>
    </location>
</feature>
<feature type="transmembrane region" description="Helical" evidence="1">
    <location>
        <begin position="137"/>
        <end position="156"/>
    </location>
</feature>
<evidence type="ECO:0000313" key="3">
    <source>
        <dbReference type="Proteomes" id="UP001497416"/>
    </source>
</evidence>
<protein>
    <recommendedName>
        <fullName evidence="4">YhhN-like protein</fullName>
    </recommendedName>
</protein>
<evidence type="ECO:0000256" key="1">
    <source>
        <dbReference type="SAM" id="Phobius"/>
    </source>
</evidence>
<gene>
    <name evidence="2" type="ORF">T190607A01A_20161</name>
</gene>
<keyword evidence="1" id="KW-1133">Transmembrane helix</keyword>
<name>A0ABM9NYM2_9FLAO</name>
<dbReference type="RefSeq" id="WP_348711553.1">
    <property type="nucleotide sequence ID" value="NZ_CAXIXY010000004.1"/>
</dbReference>
<keyword evidence="3" id="KW-1185">Reference proteome</keyword>
<keyword evidence="1" id="KW-0472">Membrane</keyword>
<accession>A0ABM9NYM2</accession>
<sequence length="229" mass="26284">MNLITKIVLLLGFIGSSALYLYMIGTVDPSNDILRNSTKPLPVIFLLLLYSFESKKIDPFIISMFLLIMIADIVSSALDMFWLAIVIYGVANMMLVKMMYQTLSNKGKKEIPVYFGVSVILFLIVFVFVIQDKGDCYFSILFYGLTVSLLFTIALLNYKYKMIFANGLLFFTIGVRVISDCIYAVVIFNISNVYYDLVSLSIWVISCFLFYKSFILREKHFNFNQSLNE</sequence>
<reference evidence="2 3" key="1">
    <citation type="submission" date="2024-05" db="EMBL/GenBank/DDBJ databases">
        <authorList>
            <person name="Duchaud E."/>
        </authorList>
    </citation>
    <scope>NUCLEOTIDE SEQUENCE [LARGE SCALE GENOMIC DNA]</scope>
    <source>
        <strain evidence="2">Ena-SAMPLE-TAB-13-05-2024-13:56:06:370-140302</strain>
    </source>
</reference>
<dbReference type="Proteomes" id="UP001497416">
    <property type="component" value="Unassembled WGS sequence"/>
</dbReference>
<organism evidence="2 3">
    <name type="scientific">Tenacibaculum platacis</name>
    <dbReference type="NCBI Taxonomy" id="3137852"/>
    <lineage>
        <taxon>Bacteria</taxon>
        <taxon>Pseudomonadati</taxon>
        <taxon>Bacteroidota</taxon>
        <taxon>Flavobacteriia</taxon>
        <taxon>Flavobacteriales</taxon>
        <taxon>Flavobacteriaceae</taxon>
        <taxon>Tenacibaculum</taxon>
    </lineage>
</organism>
<keyword evidence="1" id="KW-0812">Transmembrane</keyword>
<comment type="caution">
    <text evidence="2">The sequence shown here is derived from an EMBL/GenBank/DDBJ whole genome shotgun (WGS) entry which is preliminary data.</text>
</comment>
<dbReference type="EMBL" id="CAXIXY010000004">
    <property type="protein sequence ID" value="CAL2083592.1"/>
    <property type="molecule type" value="Genomic_DNA"/>
</dbReference>